<evidence type="ECO:0000313" key="2">
    <source>
        <dbReference type="Proteomes" id="UP000010478"/>
    </source>
</evidence>
<geneLocation type="plasmid" evidence="1 2">
    <name>pOSC7112.04</name>
</geneLocation>
<dbReference type="EMBL" id="CP003618">
    <property type="protein sequence ID" value="AFZ10971.1"/>
    <property type="molecule type" value="Genomic_DNA"/>
</dbReference>
<name>K9VSQ5_9CYAN</name>
<gene>
    <name evidence="1" type="ORF">Osc7112_6891</name>
</gene>
<dbReference type="HOGENOM" id="CLU_3374934_0_0_3"/>
<dbReference type="Proteomes" id="UP000010478">
    <property type="component" value="Plasmid pOSC7112.04"/>
</dbReference>
<organism evidence="1 2">
    <name type="scientific">Phormidium nigroviride PCC 7112</name>
    <dbReference type="NCBI Taxonomy" id="179408"/>
    <lineage>
        <taxon>Bacteria</taxon>
        <taxon>Bacillati</taxon>
        <taxon>Cyanobacteriota</taxon>
        <taxon>Cyanophyceae</taxon>
        <taxon>Oscillatoriophycideae</taxon>
        <taxon>Oscillatoriales</taxon>
        <taxon>Oscillatoriaceae</taxon>
        <taxon>Phormidium</taxon>
    </lineage>
</organism>
<sequence>MAIVQAMITLYNTVTFCNRSIGRDIIDLTTNSLP</sequence>
<accession>K9VSQ5</accession>
<keyword evidence="2" id="KW-1185">Reference proteome</keyword>
<evidence type="ECO:0000313" key="1">
    <source>
        <dbReference type="EMBL" id="AFZ10971.1"/>
    </source>
</evidence>
<dbReference type="KEGG" id="oni:Osc7112_6891"/>
<keyword evidence="1" id="KW-0614">Plasmid</keyword>
<proteinExistence type="predicted"/>
<protein>
    <submittedName>
        <fullName evidence="1">Uncharacterized protein</fullName>
    </submittedName>
</protein>
<reference evidence="1 2" key="1">
    <citation type="submission" date="2012-05" db="EMBL/GenBank/DDBJ databases">
        <title>Finished plasmid 4 of genome of Oscillatoria sp. PCC 7112.</title>
        <authorList>
            <consortium name="US DOE Joint Genome Institute"/>
            <person name="Gugger M."/>
            <person name="Coursin T."/>
            <person name="Rippka R."/>
            <person name="Tandeau De Marsac N."/>
            <person name="Huntemann M."/>
            <person name="Wei C.-L."/>
            <person name="Han J."/>
            <person name="Detter J.C."/>
            <person name="Han C."/>
            <person name="Tapia R."/>
            <person name="Davenport K."/>
            <person name="Daligault H."/>
            <person name="Erkkila T."/>
            <person name="Gu W."/>
            <person name="Munk A.C.C."/>
            <person name="Teshima H."/>
            <person name="Xu Y."/>
            <person name="Chain P."/>
            <person name="Chen A."/>
            <person name="Krypides N."/>
            <person name="Mavromatis K."/>
            <person name="Markowitz V."/>
            <person name="Szeto E."/>
            <person name="Ivanova N."/>
            <person name="Mikhailova N."/>
            <person name="Ovchinnikova G."/>
            <person name="Pagani I."/>
            <person name="Pati A."/>
            <person name="Goodwin L."/>
            <person name="Peters L."/>
            <person name="Pitluck S."/>
            <person name="Woyke T."/>
            <person name="Kerfeld C."/>
        </authorList>
    </citation>
    <scope>NUCLEOTIDE SEQUENCE [LARGE SCALE GENOMIC DNA]</scope>
    <source>
        <strain evidence="1 2">PCC 7112</strain>
        <plasmid evidence="1 2">pOSC7112.04</plasmid>
    </source>
</reference>
<dbReference type="AlphaFoldDB" id="K9VSQ5"/>